<dbReference type="Gene3D" id="3.30.70.270">
    <property type="match status" value="1"/>
</dbReference>
<evidence type="ECO:0000313" key="3">
    <source>
        <dbReference type="EMBL" id="QOR61995.1"/>
    </source>
</evidence>
<feature type="domain" description="GGDEF" evidence="2">
    <location>
        <begin position="215"/>
        <end position="347"/>
    </location>
</feature>
<dbReference type="PROSITE" id="PS50887">
    <property type="entry name" value="GGDEF"/>
    <property type="match status" value="1"/>
</dbReference>
<dbReference type="PANTHER" id="PTHR46663">
    <property type="entry name" value="DIGUANYLATE CYCLASE DGCT-RELATED"/>
    <property type="match status" value="1"/>
</dbReference>
<dbReference type="Pfam" id="PF00990">
    <property type="entry name" value="GGDEF"/>
    <property type="match status" value="1"/>
</dbReference>
<dbReference type="InterPro" id="IPR000160">
    <property type="entry name" value="GGDEF_dom"/>
</dbReference>
<dbReference type="InterPro" id="IPR052163">
    <property type="entry name" value="DGC-Regulatory_Protein"/>
</dbReference>
<dbReference type="SUPFAM" id="SSF55073">
    <property type="entry name" value="Nucleotide cyclase"/>
    <property type="match status" value="1"/>
</dbReference>
<reference evidence="3 4" key="1">
    <citation type="submission" date="2020-10" db="EMBL/GenBank/DDBJ databases">
        <title>The genome of sulfurovum sp.</title>
        <authorList>
            <person name="Xie S."/>
            <person name="Shao Z."/>
            <person name="Jiang L."/>
        </authorList>
    </citation>
    <scope>NUCLEOTIDE SEQUENCE [LARGE SCALE GENOMIC DNA]</scope>
    <source>
        <strain evidence="3 4">ST-419</strain>
    </source>
</reference>
<evidence type="ECO:0000313" key="4">
    <source>
        <dbReference type="Proteomes" id="UP000595074"/>
    </source>
</evidence>
<organism evidence="3 4">
    <name type="scientific">Sulfurovum indicum</name>
    <dbReference type="NCBI Taxonomy" id="2779528"/>
    <lineage>
        <taxon>Bacteria</taxon>
        <taxon>Pseudomonadati</taxon>
        <taxon>Campylobacterota</taxon>
        <taxon>Epsilonproteobacteria</taxon>
        <taxon>Campylobacterales</taxon>
        <taxon>Sulfurovaceae</taxon>
        <taxon>Sulfurovum</taxon>
    </lineage>
</organism>
<feature type="transmembrane region" description="Helical" evidence="1">
    <location>
        <begin position="149"/>
        <end position="165"/>
    </location>
</feature>
<protein>
    <submittedName>
        <fullName evidence="3">GGDEF domain-containing protein</fullName>
    </submittedName>
</protein>
<name>A0A7M1S3J0_9BACT</name>
<dbReference type="Proteomes" id="UP000595074">
    <property type="component" value="Chromosome"/>
</dbReference>
<dbReference type="InterPro" id="IPR043128">
    <property type="entry name" value="Rev_trsase/Diguanyl_cyclase"/>
</dbReference>
<gene>
    <name evidence="3" type="ORF">IMZ28_00455</name>
</gene>
<dbReference type="NCBIfam" id="TIGR00254">
    <property type="entry name" value="GGDEF"/>
    <property type="match status" value="1"/>
</dbReference>
<proteinExistence type="predicted"/>
<dbReference type="SMART" id="SM00267">
    <property type="entry name" value="GGDEF"/>
    <property type="match status" value="1"/>
</dbReference>
<feature type="transmembrane region" description="Helical" evidence="1">
    <location>
        <begin position="79"/>
        <end position="109"/>
    </location>
</feature>
<dbReference type="KEGG" id="sinu:IMZ28_00455"/>
<sequence length="353" mass="40750">MLFKNICYQKERKHASGRFIALLILTLLAFVLSGQSDGKIAEKALLAGFTLLVLTLFSILHFYFISVFPSKVVTLRKNLLIFIDLAVLTYFIVSFGEHGLFLFPFYILIVMHSGLSLGVYFFYSSMVIAAISWVALFTYSSYWKAHSDIIVTFAMTTFLIPLFYLKTIIRIDEENTELNQTLNEVVYDATYDALTGAANRKKYKDTIMELINKKEPFALLFIDLNKFKVINDTHGHHVGDEVLKEVARRLSENIDEDDFLARLGGDEFVIITKRKKIYMEKFLARLERNVIGRHKVGNTVVPIELSIGVSLYPDDSRIAMMLSKYADEAMYRAKKDPDRYHYFYHEIAKKQQE</sequence>
<dbReference type="CDD" id="cd01949">
    <property type="entry name" value="GGDEF"/>
    <property type="match status" value="1"/>
</dbReference>
<keyword evidence="1" id="KW-1133">Transmembrane helix</keyword>
<accession>A0A7M1S3J0</accession>
<evidence type="ECO:0000256" key="1">
    <source>
        <dbReference type="SAM" id="Phobius"/>
    </source>
</evidence>
<feature type="transmembrane region" description="Helical" evidence="1">
    <location>
        <begin position="44"/>
        <end position="67"/>
    </location>
</feature>
<keyword evidence="1" id="KW-0472">Membrane</keyword>
<feature type="transmembrane region" description="Helical" evidence="1">
    <location>
        <begin position="115"/>
        <end position="137"/>
    </location>
</feature>
<evidence type="ECO:0000259" key="2">
    <source>
        <dbReference type="PROSITE" id="PS50887"/>
    </source>
</evidence>
<dbReference type="AlphaFoldDB" id="A0A7M1S3J0"/>
<keyword evidence="1" id="KW-0812">Transmembrane</keyword>
<keyword evidence="4" id="KW-1185">Reference proteome</keyword>
<dbReference type="RefSeq" id="WP_197548700.1">
    <property type="nucleotide sequence ID" value="NZ_CP063164.1"/>
</dbReference>
<dbReference type="InterPro" id="IPR029787">
    <property type="entry name" value="Nucleotide_cyclase"/>
</dbReference>
<dbReference type="EMBL" id="CP063164">
    <property type="protein sequence ID" value="QOR61995.1"/>
    <property type="molecule type" value="Genomic_DNA"/>
</dbReference>
<dbReference type="PANTHER" id="PTHR46663:SF2">
    <property type="entry name" value="GGDEF DOMAIN-CONTAINING PROTEIN"/>
    <property type="match status" value="1"/>
</dbReference>